<evidence type="ECO:0000313" key="6">
    <source>
        <dbReference type="Proteomes" id="UP001595907"/>
    </source>
</evidence>
<keyword evidence="6" id="KW-1185">Reference proteome</keyword>
<evidence type="ECO:0000256" key="3">
    <source>
        <dbReference type="ARBA" id="ARBA00023237"/>
    </source>
</evidence>
<keyword evidence="4" id="KW-0732">Signal</keyword>
<reference evidence="6" key="1">
    <citation type="journal article" date="2019" name="Int. J. Syst. Evol. Microbiol.">
        <title>The Global Catalogue of Microorganisms (GCM) 10K type strain sequencing project: providing services to taxonomists for standard genome sequencing and annotation.</title>
        <authorList>
            <consortium name="The Broad Institute Genomics Platform"/>
            <consortium name="The Broad Institute Genome Sequencing Center for Infectious Disease"/>
            <person name="Wu L."/>
            <person name="Ma J."/>
        </authorList>
    </citation>
    <scope>NUCLEOTIDE SEQUENCE [LARGE SCALE GENOMIC DNA]</scope>
    <source>
        <strain evidence="6">CECT 8289</strain>
    </source>
</reference>
<accession>A0ABV8QVY5</accession>
<proteinExistence type="predicted"/>
<comment type="caution">
    <text evidence="5">The sequence shown here is derived from an EMBL/GenBank/DDBJ whole genome shotgun (WGS) entry which is preliminary data.</text>
</comment>
<dbReference type="InterPro" id="IPR036942">
    <property type="entry name" value="Beta-barrel_TonB_sf"/>
</dbReference>
<evidence type="ECO:0000313" key="5">
    <source>
        <dbReference type="EMBL" id="MFC4263858.1"/>
    </source>
</evidence>
<feature type="signal peptide" evidence="4">
    <location>
        <begin position="1"/>
        <end position="19"/>
    </location>
</feature>
<feature type="chain" id="PRO_5046006079" description="TonB dependent receptor" evidence="4">
    <location>
        <begin position="20"/>
        <end position="543"/>
    </location>
</feature>
<evidence type="ECO:0008006" key="7">
    <source>
        <dbReference type="Google" id="ProtNLM"/>
    </source>
</evidence>
<keyword evidence="3" id="KW-0998">Cell outer membrane</keyword>
<evidence type="ECO:0000256" key="1">
    <source>
        <dbReference type="ARBA" id="ARBA00004442"/>
    </source>
</evidence>
<evidence type="ECO:0000256" key="2">
    <source>
        <dbReference type="ARBA" id="ARBA00023136"/>
    </source>
</evidence>
<dbReference type="Gene3D" id="2.40.170.20">
    <property type="entry name" value="TonB-dependent receptor, beta-barrel domain"/>
    <property type="match status" value="1"/>
</dbReference>
<keyword evidence="2" id="KW-0472">Membrane</keyword>
<gene>
    <name evidence="5" type="ORF">ACFOWM_13255</name>
</gene>
<dbReference type="Proteomes" id="UP001595907">
    <property type="component" value="Unassembled WGS sequence"/>
</dbReference>
<protein>
    <recommendedName>
        <fullName evidence="7">TonB dependent receptor</fullName>
    </recommendedName>
</protein>
<name>A0ABV8QVY5_9BACT</name>
<dbReference type="SUPFAM" id="SSF56935">
    <property type="entry name" value="Porins"/>
    <property type="match status" value="1"/>
</dbReference>
<dbReference type="RefSeq" id="WP_379710950.1">
    <property type="nucleotide sequence ID" value="NZ_JBHSCZ010000005.1"/>
</dbReference>
<sequence>MYKIILFFVAFFSAKTLLAQEPTKSQSIDINSSYKPVLRNAVKINFAGTQLPADTSKPNLNYNIPSQNLFYAYAPISLRPLALEQDSNLYLGNRKYIKLGYGNFSTPYVNAGISLGDGKKSLLNFTGNYIESNGNIENQRYAQLNVKAAGSYFTPRSEVYGAVGVSSNTYYLYGYDHALYNFKKNDVQQQFQNLNIKLGFKNTVNTETGISYDPNIDVNLFTSKDKLNETNAIINLPVEKIINESFVAKVALKADLTRYTTQNIIPNNIKFSNNIIQITPSVLYHDEQLKLNIGATPVWDNNKYALLPDIYAEAQVKDRTFSVQAGWIGRMVKNNYRNLSTINPYLSPLFSQINTKETEYYGGIKTSIAKHFNFSAKAGLVKYKNLPLFINDTTTADAKSFVVVNEASINNFRVHGDFSYINQDKFSLTAGITFNGYTSLKTNARAWHTLPVELRSSLRWYAFKSVLLKSDLYIFDGSNYLAKGNVAKPLSGGTDLSVGVEVKITPKFSVWADANNVLNSKYQRWNQYQVLGANFLGGILLNF</sequence>
<organism evidence="5 6">
    <name type="scientific">Ferruginibacter yonginensis</name>
    <dbReference type="NCBI Taxonomy" id="1310416"/>
    <lineage>
        <taxon>Bacteria</taxon>
        <taxon>Pseudomonadati</taxon>
        <taxon>Bacteroidota</taxon>
        <taxon>Chitinophagia</taxon>
        <taxon>Chitinophagales</taxon>
        <taxon>Chitinophagaceae</taxon>
        <taxon>Ferruginibacter</taxon>
    </lineage>
</organism>
<evidence type="ECO:0000256" key="4">
    <source>
        <dbReference type="SAM" id="SignalP"/>
    </source>
</evidence>
<comment type="subcellular location">
    <subcellularLocation>
        <location evidence="1">Cell outer membrane</location>
    </subcellularLocation>
</comment>
<dbReference type="EMBL" id="JBHSCZ010000005">
    <property type="protein sequence ID" value="MFC4263858.1"/>
    <property type="molecule type" value="Genomic_DNA"/>
</dbReference>